<proteinExistence type="predicted"/>
<dbReference type="InterPro" id="IPR001647">
    <property type="entry name" value="HTH_TetR"/>
</dbReference>
<feature type="region of interest" description="Disordered" evidence="3">
    <location>
        <begin position="1"/>
        <end position="21"/>
    </location>
</feature>
<dbReference type="EMBL" id="JAUEDK010000037">
    <property type="protein sequence ID" value="MDN0076594.1"/>
    <property type="molecule type" value="Genomic_DNA"/>
</dbReference>
<feature type="domain" description="HTH tetR-type" evidence="4">
    <location>
        <begin position="22"/>
        <end position="82"/>
    </location>
</feature>
<dbReference type="InterPro" id="IPR009057">
    <property type="entry name" value="Homeodomain-like_sf"/>
</dbReference>
<evidence type="ECO:0000256" key="1">
    <source>
        <dbReference type="ARBA" id="ARBA00023125"/>
    </source>
</evidence>
<dbReference type="Pfam" id="PF00440">
    <property type="entry name" value="TetR_N"/>
    <property type="match status" value="1"/>
</dbReference>
<organism evidence="5 6">
    <name type="scientific">Crenobacter oryzisoli</name>
    <dbReference type="NCBI Taxonomy" id="3056844"/>
    <lineage>
        <taxon>Bacteria</taxon>
        <taxon>Pseudomonadati</taxon>
        <taxon>Pseudomonadota</taxon>
        <taxon>Betaproteobacteria</taxon>
        <taxon>Neisseriales</taxon>
        <taxon>Neisseriaceae</taxon>
        <taxon>Crenobacter</taxon>
    </lineage>
</organism>
<accession>A0ABT7XS26</accession>
<comment type="caution">
    <text evidence="5">The sequence shown here is derived from an EMBL/GenBank/DDBJ whole genome shotgun (WGS) entry which is preliminary data.</text>
</comment>
<dbReference type="SUPFAM" id="SSF46689">
    <property type="entry name" value="Homeodomain-like"/>
    <property type="match status" value="1"/>
</dbReference>
<name>A0ABT7XS26_9NEIS</name>
<sequence>MSQAQQTDPINHRTLVGRQRRERTRQKILNAALKVFALKGPEAPVIEDFIAEAGIARGTFYNYFRTTQDLLQATLEWLSADLIALIETEIGELSDPVLRLTTGIRLWLGNAEVDPTWAAFFARPECLDQLPFGPVFEPVLQDLRNGRAAGLFHFPNERVAFDLIGGTLIIAMRRHMGARDYPGYANDVIRISLQGLGVAPSRIEAALVHPQPTLRRKPKSLAAE</sequence>
<keyword evidence="6" id="KW-1185">Reference proteome</keyword>
<evidence type="ECO:0000256" key="2">
    <source>
        <dbReference type="PROSITE-ProRule" id="PRU00335"/>
    </source>
</evidence>
<dbReference type="Proteomes" id="UP001168540">
    <property type="component" value="Unassembled WGS sequence"/>
</dbReference>
<evidence type="ECO:0000313" key="5">
    <source>
        <dbReference type="EMBL" id="MDN0076594.1"/>
    </source>
</evidence>
<evidence type="ECO:0000259" key="4">
    <source>
        <dbReference type="PROSITE" id="PS50977"/>
    </source>
</evidence>
<feature type="DNA-binding region" description="H-T-H motif" evidence="2">
    <location>
        <begin position="45"/>
        <end position="64"/>
    </location>
</feature>
<reference evidence="5" key="1">
    <citation type="submission" date="2023-06" db="EMBL/GenBank/DDBJ databases">
        <authorList>
            <person name="Zhang S."/>
        </authorList>
    </citation>
    <scope>NUCLEOTIDE SEQUENCE</scope>
    <source>
        <strain evidence="5">SG2303</strain>
    </source>
</reference>
<dbReference type="PANTHER" id="PTHR43479">
    <property type="entry name" value="ACREF/ENVCD OPERON REPRESSOR-RELATED"/>
    <property type="match status" value="1"/>
</dbReference>
<dbReference type="PANTHER" id="PTHR43479:SF11">
    <property type="entry name" value="ACREF_ENVCD OPERON REPRESSOR-RELATED"/>
    <property type="match status" value="1"/>
</dbReference>
<protein>
    <submittedName>
        <fullName evidence="5">TetR/AcrR family transcriptional regulator</fullName>
    </submittedName>
</protein>
<keyword evidence="1 2" id="KW-0238">DNA-binding</keyword>
<dbReference type="PROSITE" id="PS50977">
    <property type="entry name" value="HTH_TETR_2"/>
    <property type="match status" value="1"/>
</dbReference>
<dbReference type="PRINTS" id="PR00455">
    <property type="entry name" value="HTHTETR"/>
</dbReference>
<evidence type="ECO:0000313" key="6">
    <source>
        <dbReference type="Proteomes" id="UP001168540"/>
    </source>
</evidence>
<dbReference type="InterPro" id="IPR050624">
    <property type="entry name" value="HTH-type_Tx_Regulator"/>
</dbReference>
<dbReference type="Gene3D" id="1.10.357.10">
    <property type="entry name" value="Tetracycline Repressor, domain 2"/>
    <property type="match status" value="1"/>
</dbReference>
<gene>
    <name evidence="5" type="ORF">QU481_17135</name>
</gene>
<evidence type="ECO:0000256" key="3">
    <source>
        <dbReference type="SAM" id="MobiDB-lite"/>
    </source>
</evidence>
<dbReference type="RefSeq" id="WP_289831247.1">
    <property type="nucleotide sequence ID" value="NZ_JAUEDK010000037.1"/>
</dbReference>